<dbReference type="PRINTS" id="PR00023">
    <property type="entry name" value="ZPELLUCIDA"/>
</dbReference>
<keyword evidence="2" id="KW-0325">Glycoprotein</keyword>
<dbReference type="InterPro" id="IPR048290">
    <property type="entry name" value="ZP_chr"/>
</dbReference>
<dbReference type="InterPro" id="IPR055356">
    <property type="entry name" value="ZP-N"/>
</dbReference>
<dbReference type="Gene3D" id="2.60.40.4100">
    <property type="entry name" value="Zona pellucida, ZP-C domain"/>
    <property type="match status" value="1"/>
</dbReference>
<reference evidence="5" key="2">
    <citation type="submission" date="2025-09" db="UniProtKB">
        <authorList>
            <consortium name="Ensembl"/>
        </authorList>
    </citation>
    <scope>IDENTIFICATION</scope>
</reference>
<dbReference type="Pfam" id="PF23344">
    <property type="entry name" value="ZP-N"/>
    <property type="match status" value="1"/>
</dbReference>
<keyword evidence="3" id="KW-0732">Signal</keyword>
<organism evidence="5 6">
    <name type="scientific">Neogobius melanostomus</name>
    <name type="common">round goby</name>
    <dbReference type="NCBI Taxonomy" id="47308"/>
    <lineage>
        <taxon>Eukaryota</taxon>
        <taxon>Metazoa</taxon>
        <taxon>Chordata</taxon>
        <taxon>Craniata</taxon>
        <taxon>Vertebrata</taxon>
        <taxon>Euteleostomi</taxon>
        <taxon>Actinopterygii</taxon>
        <taxon>Neopterygii</taxon>
        <taxon>Teleostei</taxon>
        <taxon>Neoteleostei</taxon>
        <taxon>Acanthomorphata</taxon>
        <taxon>Gobiaria</taxon>
        <taxon>Gobiiformes</taxon>
        <taxon>Gobioidei</taxon>
        <taxon>Gobiidae</taxon>
        <taxon>Benthophilinae</taxon>
        <taxon>Neogobiini</taxon>
        <taxon>Neogobius</taxon>
    </lineage>
</organism>
<dbReference type="InterPro" id="IPR055355">
    <property type="entry name" value="ZP-C"/>
</dbReference>
<evidence type="ECO:0000256" key="1">
    <source>
        <dbReference type="ARBA" id="ARBA00023157"/>
    </source>
</evidence>
<dbReference type="InterPro" id="IPR042235">
    <property type="entry name" value="ZP-C_dom"/>
</dbReference>
<dbReference type="Proteomes" id="UP000694523">
    <property type="component" value="Unplaced"/>
</dbReference>
<feature type="domain" description="ZP" evidence="4">
    <location>
        <begin position="595"/>
        <end position="870"/>
    </location>
</feature>
<dbReference type="Gene3D" id="2.60.40.3210">
    <property type="entry name" value="Zona pellucida, ZP-N domain"/>
    <property type="match status" value="1"/>
</dbReference>
<dbReference type="PANTHER" id="PTHR47130">
    <property type="entry name" value="SI:DKEY-19B23.11-RELATED"/>
    <property type="match status" value="1"/>
</dbReference>
<evidence type="ECO:0000256" key="2">
    <source>
        <dbReference type="ARBA" id="ARBA00023180"/>
    </source>
</evidence>
<feature type="signal peptide" evidence="3">
    <location>
        <begin position="1"/>
        <end position="23"/>
    </location>
</feature>
<keyword evidence="1" id="KW-1015">Disulfide bond</keyword>
<dbReference type="Ensembl" id="ENSNMLT00000024656.1">
    <property type="protein sequence ID" value="ENSNMLP00000021996.1"/>
    <property type="gene ID" value="ENSNMLG00000014227.1"/>
</dbReference>
<feature type="chain" id="PRO_5034624533" evidence="3">
    <location>
        <begin position="24"/>
        <end position="911"/>
    </location>
</feature>
<evidence type="ECO:0000313" key="6">
    <source>
        <dbReference type="Proteomes" id="UP000694523"/>
    </source>
</evidence>
<dbReference type="Pfam" id="PF00100">
    <property type="entry name" value="Zona_pellucida"/>
    <property type="match status" value="1"/>
</dbReference>
<sequence length="911" mass="102186">MLLLDNIHLMWTLLAAVILVCQARPNTQLNSKTGKSECMGNLMRLSLDKALAVGNQLEVEAINGSQRVLLTPALATQCGYSMESDPWGNTRIYTSLLGCYVHNTDTTFHVGLKLDMFNPTSPEIISHNVQKTCSYSRWAQREVLCDRNYMEVLLLLLLGAPKDLRVKDDPQMNALPGVSHSDILHPEPITMVQREAEQAGYGARTTAQRLVIRSPYHRPETSSEEVAGIPMEVLRVSVYYSAPAGLSVIDLSAACPIGGILFSPEAISWHMPRSLTPLVDSRARITELYLGMNGQRLDQSHLAARGYSLTTREFHIVVDIPVGAPDGYYKSHAPEQQYHVTFSVEPMLEVLWKASNGQETRYKVLFPITTPLMARPPQTVAESRVFSLLAGTFLQDVELKNITFLSGTFSVEECVKRGFKVLHQDHPNGTRSFSVQLGFDEDVVRRRNPELLVTLYSLPLTLGFMILPELSPFSLSVELVASLYDVVLPSLSGDCDQEMFDITVAYGNQGSNFETFETRVGSRTLTAENAGQYYFRENATHFAFSVPYSALNTAFEILTSDSVRARLDVLLWDPTNKWPVGDLSLICYFPLITIQCFPNGSVSAVALKLESVPKLQLDRLRLRDRSCRPLLTSERSVLFSFTVDSCGTSRKFVDNYMVYENEISLDHSAGVTYRGWGNRGPRAPPTTDPEYRQHVSCYYKVDRSVVVGFGLSPSGTPAAEVGNGQLDVHMTIAKDSSYSWSYGPEDFPLPKFLQEPVFVEVGLSSSDPRLELLLQDCWATNSPDRSSVPRWDLIVDTCANPEDLYLTELLPVLSDVRGRLPAHIKRFVIKMFTFTQASMRSDQIHIHCDTVICNTNDRTDGACKGQCSNTQKSWSQGRERSEFKHECWINLLTWKLTHYLTYLLVLYTFVK</sequence>
<dbReference type="Pfam" id="PF26562">
    <property type="entry name" value="Ig-like"/>
    <property type="match status" value="1"/>
</dbReference>
<accession>A0A8C6THA8</accession>
<evidence type="ECO:0000256" key="3">
    <source>
        <dbReference type="SAM" id="SignalP"/>
    </source>
</evidence>
<proteinExistence type="predicted"/>
<dbReference type="InterPro" id="IPR058876">
    <property type="entry name" value="Ig-like_ZP"/>
</dbReference>
<dbReference type="SMART" id="SM00241">
    <property type="entry name" value="ZP"/>
    <property type="match status" value="1"/>
</dbReference>
<dbReference type="AlphaFoldDB" id="A0A8C6THA8"/>
<evidence type="ECO:0000259" key="4">
    <source>
        <dbReference type="PROSITE" id="PS51034"/>
    </source>
</evidence>
<dbReference type="PROSITE" id="PS51034">
    <property type="entry name" value="ZP_2"/>
    <property type="match status" value="1"/>
</dbReference>
<reference evidence="5" key="1">
    <citation type="submission" date="2025-08" db="UniProtKB">
        <authorList>
            <consortium name="Ensembl"/>
        </authorList>
    </citation>
    <scope>IDENTIFICATION</scope>
</reference>
<dbReference type="PANTHER" id="PTHR47130:SF3">
    <property type="entry name" value="ZONA PELLUCIDA PROTEIN"/>
    <property type="match status" value="1"/>
</dbReference>
<name>A0A8C6THA8_9GOBI</name>
<evidence type="ECO:0000313" key="5">
    <source>
        <dbReference type="Ensembl" id="ENSNMLP00000021996.1"/>
    </source>
</evidence>
<dbReference type="InterPro" id="IPR001507">
    <property type="entry name" value="ZP_dom"/>
</dbReference>
<keyword evidence="6" id="KW-1185">Reference proteome</keyword>
<protein>
    <submittedName>
        <fullName evidence="5">Zona pellucida protein AX 1</fullName>
    </submittedName>
</protein>